<accession>A0A6C0KMU4</accession>
<proteinExistence type="predicted"/>
<organism evidence="1">
    <name type="scientific">viral metagenome</name>
    <dbReference type="NCBI Taxonomy" id="1070528"/>
    <lineage>
        <taxon>unclassified sequences</taxon>
        <taxon>metagenomes</taxon>
        <taxon>organismal metagenomes</taxon>
    </lineage>
</organism>
<dbReference type="AlphaFoldDB" id="A0A6C0KMU4"/>
<sequence length="59" mass="7258">MEDYPHKIIHKIQLKKTKKFTVLEKIPYKLYEIDINFDESHDEWTKNKIKGKNGTYKYK</sequence>
<name>A0A6C0KMU4_9ZZZZ</name>
<evidence type="ECO:0000313" key="1">
    <source>
        <dbReference type="EMBL" id="QHU17674.1"/>
    </source>
</evidence>
<dbReference type="EMBL" id="MN740917">
    <property type="protein sequence ID" value="QHU17674.1"/>
    <property type="molecule type" value="Genomic_DNA"/>
</dbReference>
<reference evidence="1" key="1">
    <citation type="journal article" date="2020" name="Nature">
        <title>Giant virus diversity and host interactions through global metagenomics.</title>
        <authorList>
            <person name="Schulz F."/>
            <person name="Roux S."/>
            <person name="Paez-Espino D."/>
            <person name="Jungbluth S."/>
            <person name="Walsh D.A."/>
            <person name="Denef V.J."/>
            <person name="McMahon K.D."/>
            <person name="Konstantinidis K.T."/>
            <person name="Eloe-Fadrosh E.A."/>
            <person name="Kyrpides N.C."/>
            <person name="Woyke T."/>
        </authorList>
    </citation>
    <scope>NUCLEOTIDE SEQUENCE</scope>
    <source>
        <strain evidence="1">GVMAG-S-3300012919-55</strain>
    </source>
</reference>
<protein>
    <submittedName>
        <fullName evidence="1">Uncharacterized protein</fullName>
    </submittedName>
</protein>